<feature type="region of interest" description="Disordered" evidence="1">
    <location>
        <begin position="66"/>
        <end position="85"/>
    </location>
</feature>
<proteinExistence type="predicted"/>
<protein>
    <submittedName>
        <fullName evidence="3">DUF2188 domain-containing protein</fullName>
    </submittedName>
</protein>
<feature type="compositionally biased region" description="Basic and acidic residues" evidence="1">
    <location>
        <begin position="108"/>
        <end position="117"/>
    </location>
</feature>
<dbReference type="AlphaFoldDB" id="A0AAP1RPE7"/>
<reference evidence="3" key="2">
    <citation type="journal article" date="2023" name="Antibiotics">
        <title>Prevalence and Molecular Characterization of Methicillin-Resistant Staphylococci (MRS) and Mammaliicocci (MRM) in Dromedary Camels from Algeria: First Detection of SCCmec-mecC Hybrid in Methicillin-Resistant Mammaliicoccus lentus.</title>
        <authorList>
            <person name="Belhout C."/>
            <person name="Boyen F."/>
            <person name="Vereecke N."/>
            <person name="Theuns S."/>
            <person name="Taibi N."/>
            <person name="Stegger M."/>
            <person name="de la Fe-Rodriguez P.Y."/>
            <person name="Bouayad L."/>
            <person name="Elgroud R."/>
            <person name="Butaye P."/>
        </authorList>
    </citation>
    <scope>NUCLEOTIDE SEQUENCE</scope>
    <source>
        <strain evidence="3">7048</strain>
    </source>
</reference>
<dbReference type="GeneID" id="99677794"/>
<accession>A0AAP1RPE7</accession>
<reference evidence="2 4" key="1">
    <citation type="submission" date="2021-06" db="EMBL/GenBank/DDBJ databases">
        <title>Staphylococcus lentus K169 genome sequencing.</title>
        <authorList>
            <person name="Sundareshan S."/>
            <person name="Akhila D.S."/>
            <person name="Prachi D."/>
            <person name="Sivakumar R."/>
            <person name="Rajendhran J."/>
            <person name="Isloor S."/>
            <person name="Hegde N.R."/>
        </authorList>
    </citation>
    <scope>NUCLEOTIDE SEQUENCE [LARGE SCALE GENOMIC DNA]</scope>
    <source>
        <strain evidence="2 4">K169</strain>
    </source>
</reference>
<feature type="region of interest" description="Disordered" evidence="1">
    <location>
        <begin position="101"/>
        <end position="138"/>
    </location>
</feature>
<dbReference type="EMBL" id="CP118848">
    <property type="protein sequence ID" value="WHI60371.1"/>
    <property type="molecule type" value="Genomic_DNA"/>
</dbReference>
<evidence type="ECO:0000313" key="5">
    <source>
        <dbReference type="Proteomes" id="UP001223261"/>
    </source>
</evidence>
<dbReference type="RefSeq" id="WP_064204212.1">
    <property type="nucleotide sequence ID" value="NZ_CP059679.1"/>
</dbReference>
<evidence type="ECO:0000313" key="4">
    <source>
        <dbReference type="Proteomes" id="UP000770161"/>
    </source>
</evidence>
<dbReference type="Proteomes" id="UP000770161">
    <property type="component" value="Unassembled WGS sequence"/>
</dbReference>
<gene>
    <name evidence="2" type="ORF">KQ656_02250</name>
    <name evidence="3" type="ORF">PYH69_01730</name>
</gene>
<evidence type="ECO:0000313" key="3">
    <source>
        <dbReference type="EMBL" id="WHI60371.1"/>
    </source>
</evidence>
<evidence type="ECO:0000313" key="2">
    <source>
        <dbReference type="EMBL" id="MBU6112757.1"/>
    </source>
</evidence>
<name>A0AAP1RPE7_MAMLE</name>
<dbReference type="Proteomes" id="UP001223261">
    <property type="component" value="Chromosome"/>
</dbReference>
<dbReference type="InterPro" id="IPR018691">
    <property type="entry name" value="DUF2188"/>
</dbReference>
<organism evidence="3 5">
    <name type="scientific">Mammaliicoccus lentus</name>
    <name type="common">Staphylococcus lentus</name>
    <dbReference type="NCBI Taxonomy" id="42858"/>
    <lineage>
        <taxon>Bacteria</taxon>
        <taxon>Bacillati</taxon>
        <taxon>Bacillota</taxon>
        <taxon>Bacilli</taxon>
        <taxon>Bacillales</taxon>
        <taxon>Staphylococcaceae</taxon>
        <taxon>Mammaliicoccus</taxon>
    </lineage>
</organism>
<keyword evidence="4" id="KW-1185">Reference proteome</keyword>
<evidence type="ECO:0000256" key="1">
    <source>
        <dbReference type="SAM" id="MobiDB-lite"/>
    </source>
</evidence>
<sequence>MPWTMDDYPQSWKNFEKLKRKKAIDIGNAMLKDGYKEEDTIPIATEQAESWYKDASKKELDELKDKKITKHEEDESSNPELNDRDVHVYYEDDKWKIKTDGAKQASDSFDKKEDALKRARNITSNRGTQIIEHKKNEN</sequence>
<dbReference type="EMBL" id="JAHLZN010000002">
    <property type="protein sequence ID" value="MBU6112757.1"/>
    <property type="molecule type" value="Genomic_DNA"/>
</dbReference>
<dbReference type="Pfam" id="PF09954">
    <property type="entry name" value="DUF2188"/>
    <property type="match status" value="1"/>
</dbReference>